<feature type="domain" description="RING-type" evidence="6">
    <location>
        <begin position="243"/>
        <end position="278"/>
    </location>
</feature>
<feature type="region of interest" description="Disordered" evidence="5">
    <location>
        <begin position="209"/>
        <end position="236"/>
    </location>
</feature>
<dbReference type="GO" id="GO:0008270">
    <property type="term" value="F:zinc ion binding"/>
    <property type="evidence" value="ECO:0007669"/>
    <property type="project" value="UniProtKB-KW"/>
</dbReference>
<keyword evidence="3" id="KW-0862">Zinc</keyword>
<evidence type="ECO:0000259" key="6">
    <source>
        <dbReference type="PROSITE" id="PS50089"/>
    </source>
</evidence>
<evidence type="ECO:0000256" key="5">
    <source>
        <dbReference type="SAM" id="MobiDB-lite"/>
    </source>
</evidence>
<dbReference type="InterPro" id="IPR001841">
    <property type="entry name" value="Znf_RING"/>
</dbReference>
<dbReference type="PANTHER" id="PTHR42647:SF12">
    <property type="entry name" value="BOI-RELATED E3 UBIQUITIN-PROTEIN LIGASE 2-RELATED"/>
    <property type="match status" value="1"/>
</dbReference>
<dbReference type="GO" id="GO:0004842">
    <property type="term" value="F:ubiquitin-protein transferase activity"/>
    <property type="evidence" value="ECO:0007669"/>
    <property type="project" value="TreeGrafter"/>
</dbReference>
<keyword evidence="8" id="KW-1185">Reference proteome</keyword>
<dbReference type="CDD" id="cd16649">
    <property type="entry name" value="mRING-HC-C3HC5_CGRF1-like"/>
    <property type="match status" value="1"/>
</dbReference>
<dbReference type="Gene3D" id="3.30.40.10">
    <property type="entry name" value="Zinc/RING finger domain, C3HC4 (zinc finger)"/>
    <property type="match status" value="1"/>
</dbReference>
<comment type="caution">
    <text evidence="7">The sequence shown here is derived from an EMBL/GenBank/DDBJ whole genome shotgun (WGS) entry which is preliminary data.</text>
</comment>
<sequence length="292" mass="32192">MAVDARRLLLFPSDRGVMMFDGIEGAGVVYGAPAALSSGTTTETMVGIYGPDGVPAMKSDSGLSYAVPASRKRSRDAINSTAVSNQSRCGVPFTFLGEDFSFQLQHQQVEIDRFITQHTEKVRLEVEERRKRYTRRIATAVEEHIMKRLRSKEEEIQKMGKLNWALAEKVKSLCVENQIWRDLAQANEATANALRCNLENVLAQVQNDEPRGDAAADEAQSSCCGSNPDETSRVPEDASSRMCRSCGKEESSVLLLPCRHLCLCALCASSLQMCPLCNSTQTATLHVNRNNK</sequence>
<protein>
    <submittedName>
        <fullName evidence="7">SBP (S-ribonuclease binding protein) family protein</fullName>
    </submittedName>
</protein>
<feature type="compositionally biased region" description="Polar residues" evidence="5">
    <location>
        <begin position="219"/>
        <end position="229"/>
    </location>
</feature>
<dbReference type="Proteomes" id="UP000325081">
    <property type="component" value="Unassembled WGS sequence"/>
</dbReference>
<evidence type="ECO:0000313" key="8">
    <source>
        <dbReference type="Proteomes" id="UP000325081"/>
    </source>
</evidence>
<organism evidence="7 8">
    <name type="scientific">Striga asiatica</name>
    <name type="common">Asiatic witchweed</name>
    <name type="synonym">Buchnera asiatica</name>
    <dbReference type="NCBI Taxonomy" id="4170"/>
    <lineage>
        <taxon>Eukaryota</taxon>
        <taxon>Viridiplantae</taxon>
        <taxon>Streptophyta</taxon>
        <taxon>Embryophyta</taxon>
        <taxon>Tracheophyta</taxon>
        <taxon>Spermatophyta</taxon>
        <taxon>Magnoliopsida</taxon>
        <taxon>eudicotyledons</taxon>
        <taxon>Gunneridae</taxon>
        <taxon>Pentapetalae</taxon>
        <taxon>asterids</taxon>
        <taxon>lamiids</taxon>
        <taxon>Lamiales</taxon>
        <taxon>Orobanchaceae</taxon>
        <taxon>Buchnereae</taxon>
        <taxon>Striga</taxon>
    </lineage>
</organism>
<evidence type="ECO:0000256" key="4">
    <source>
        <dbReference type="PROSITE-ProRule" id="PRU00175"/>
    </source>
</evidence>
<evidence type="ECO:0000256" key="3">
    <source>
        <dbReference type="ARBA" id="ARBA00022833"/>
    </source>
</evidence>
<keyword evidence="1" id="KW-0479">Metal-binding</keyword>
<accession>A0A5A7R660</accession>
<dbReference type="GO" id="GO:0043067">
    <property type="term" value="P:regulation of programmed cell death"/>
    <property type="evidence" value="ECO:0007669"/>
    <property type="project" value="TreeGrafter"/>
</dbReference>
<evidence type="ECO:0000256" key="1">
    <source>
        <dbReference type="ARBA" id="ARBA00022723"/>
    </source>
</evidence>
<keyword evidence="2 4" id="KW-0863">Zinc-finger</keyword>
<dbReference type="EMBL" id="BKCP01010514">
    <property type="protein sequence ID" value="GER52760.1"/>
    <property type="molecule type" value="Genomic_DNA"/>
</dbReference>
<dbReference type="AlphaFoldDB" id="A0A5A7R660"/>
<gene>
    <name evidence="7" type="ORF">STAS_30240</name>
</gene>
<evidence type="ECO:0000313" key="7">
    <source>
        <dbReference type="EMBL" id="GER52760.1"/>
    </source>
</evidence>
<name>A0A5A7R660_STRAF</name>
<dbReference type="PANTHER" id="PTHR42647">
    <property type="entry name" value="SBP (S-RIBONUCLEASE BINDING PROTEIN) FAMILY PROTEIN"/>
    <property type="match status" value="1"/>
</dbReference>
<evidence type="ECO:0000256" key="2">
    <source>
        <dbReference type="ARBA" id="ARBA00022771"/>
    </source>
</evidence>
<dbReference type="InterPro" id="IPR013083">
    <property type="entry name" value="Znf_RING/FYVE/PHD"/>
</dbReference>
<proteinExistence type="predicted"/>
<reference evidence="8" key="1">
    <citation type="journal article" date="2019" name="Curr. Biol.">
        <title>Genome Sequence of Striga asiatica Provides Insight into the Evolution of Plant Parasitism.</title>
        <authorList>
            <person name="Yoshida S."/>
            <person name="Kim S."/>
            <person name="Wafula E.K."/>
            <person name="Tanskanen J."/>
            <person name="Kim Y.M."/>
            <person name="Honaas L."/>
            <person name="Yang Z."/>
            <person name="Spallek T."/>
            <person name="Conn C.E."/>
            <person name="Ichihashi Y."/>
            <person name="Cheong K."/>
            <person name="Cui S."/>
            <person name="Der J.P."/>
            <person name="Gundlach H."/>
            <person name="Jiao Y."/>
            <person name="Hori C."/>
            <person name="Ishida J.K."/>
            <person name="Kasahara H."/>
            <person name="Kiba T."/>
            <person name="Kim M.S."/>
            <person name="Koo N."/>
            <person name="Laohavisit A."/>
            <person name="Lee Y.H."/>
            <person name="Lumba S."/>
            <person name="McCourt P."/>
            <person name="Mortimer J.C."/>
            <person name="Mutuku J.M."/>
            <person name="Nomura T."/>
            <person name="Sasaki-Sekimoto Y."/>
            <person name="Seto Y."/>
            <person name="Wang Y."/>
            <person name="Wakatake T."/>
            <person name="Sakakibara H."/>
            <person name="Demura T."/>
            <person name="Yamaguchi S."/>
            <person name="Yoneyama K."/>
            <person name="Manabe R.I."/>
            <person name="Nelson D.C."/>
            <person name="Schulman A.H."/>
            <person name="Timko M.P."/>
            <person name="dePamphilis C.W."/>
            <person name="Choi D."/>
            <person name="Shirasu K."/>
        </authorList>
    </citation>
    <scope>NUCLEOTIDE SEQUENCE [LARGE SCALE GENOMIC DNA]</scope>
    <source>
        <strain evidence="8">cv. UVA1</strain>
    </source>
</reference>
<dbReference type="PROSITE" id="PS50089">
    <property type="entry name" value="ZF_RING_2"/>
    <property type="match status" value="1"/>
</dbReference>
<dbReference type="Pfam" id="PF13920">
    <property type="entry name" value="zf-C3HC4_3"/>
    <property type="match status" value="1"/>
</dbReference>
<dbReference type="OrthoDB" id="1711136at2759"/>